<protein>
    <submittedName>
        <fullName evidence="2">ESX-5 secretion system eccD5 domain protein</fullName>
    </submittedName>
</protein>
<proteinExistence type="predicted"/>
<evidence type="ECO:0000313" key="2">
    <source>
        <dbReference type="EMBL" id="EUA42688.1"/>
    </source>
</evidence>
<dbReference type="EMBL" id="JAOB01000042">
    <property type="protein sequence ID" value="EUA42688.1"/>
    <property type="molecule type" value="Genomic_DNA"/>
</dbReference>
<name>X8BHH2_MYCXE</name>
<keyword evidence="1" id="KW-1133">Transmembrane helix</keyword>
<accession>X8BHH2</accession>
<organism evidence="2">
    <name type="scientific">Mycobacterium xenopi 4042</name>
    <dbReference type="NCBI Taxonomy" id="1299334"/>
    <lineage>
        <taxon>Bacteria</taxon>
        <taxon>Bacillati</taxon>
        <taxon>Actinomycetota</taxon>
        <taxon>Actinomycetes</taxon>
        <taxon>Mycobacteriales</taxon>
        <taxon>Mycobacteriaceae</taxon>
        <taxon>Mycobacterium</taxon>
    </lineage>
</organism>
<feature type="transmembrane region" description="Helical" evidence="1">
    <location>
        <begin position="128"/>
        <end position="146"/>
    </location>
</feature>
<gene>
    <name evidence="2" type="ORF">I553_6548</name>
</gene>
<feature type="transmembrane region" description="Helical" evidence="1">
    <location>
        <begin position="93"/>
        <end position="116"/>
    </location>
</feature>
<comment type="caution">
    <text evidence="2">The sequence shown here is derived from an EMBL/GenBank/DDBJ whole genome shotgun (WGS) entry which is preliminary data.</text>
</comment>
<dbReference type="PATRIC" id="fig|1299334.3.peg.4698"/>
<keyword evidence="1" id="KW-0472">Membrane</keyword>
<dbReference type="AlphaFoldDB" id="X8BHH2"/>
<dbReference type="Gene3D" id="3.10.20.90">
    <property type="entry name" value="Phosphatidylinositol 3-kinase Catalytic Subunit, Chain A, domain 1"/>
    <property type="match status" value="1"/>
</dbReference>
<reference evidence="2" key="1">
    <citation type="submission" date="2014-01" db="EMBL/GenBank/DDBJ databases">
        <authorList>
            <person name="Brown-Elliot B."/>
            <person name="Wallace R."/>
            <person name="Lenaerts A."/>
            <person name="Ordway D."/>
            <person name="DeGroote M.A."/>
            <person name="Parker T."/>
            <person name="Sizemore C."/>
            <person name="Tallon L.J."/>
            <person name="Sadzewicz L.K."/>
            <person name="Sengamalay N."/>
            <person name="Fraser C.M."/>
            <person name="Hine E."/>
            <person name="Shefchek K.A."/>
            <person name="Das S.P."/>
            <person name="Tettelin H."/>
        </authorList>
    </citation>
    <scope>NUCLEOTIDE SEQUENCE [LARGE SCALE GENOMIC DNA]</scope>
    <source>
        <strain evidence="2">4042</strain>
    </source>
</reference>
<sequence>MLCLVDGTPLRPNLSLTEQEVYDGDRLWLKFLEDTEHRSEVIEHISTAVATNLSKRFAPIDPVVAVQVGATMVAVGVLLGSALLGWWRWQHESWLPAPFAAVIAVLVLTVATMILARSKTVPDRRVGDILLLSGLVPLAVAIAATARDRLARRTRCWASGCSVSPRCWSCGSPAADWVSTRRW</sequence>
<feature type="transmembrane region" description="Helical" evidence="1">
    <location>
        <begin position="63"/>
        <end position="87"/>
    </location>
</feature>
<keyword evidence="1" id="KW-0812">Transmembrane</keyword>
<evidence type="ECO:0000256" key="1">
    <source>
        <dbReference type="SAM" id="Phobius"/>
    </source>
</evidence>